<keyword evidence="2" id="KW-0444">Lipid biosynthesis</keyword>
<evidence type="ECO:0000256" key="1">
    <source>
        <dbReference type="ARBA" id="ARBA00004141"/>
    </source>
</evidence>
<keyword evidence="13" id="KW-1185">Reference proteome</keyword>
<comment type="caution">
    <text evidence="12">The sequence shown here is derived from an EMBL/GenBank/DDBJ whole genome shotgun (WGS) entry which is preliminary data.</text>
</comment>
<evidence type="ECO:0000256" key="11">
    <source>
        <dbReference type="SAM" id="MobiDB-lite"/>
    </source>
</evidence>
<dbReference type="Proteomes" id="UP001054857">
    <property type="component" value="Unassembled WGS sequence"/>
</dbReference>
<gene>
    <name evidence="12" type="ORF">Agub_g13780</name>
</gene>
<evidence type="ECO:0000256" key="3">
    <source>
        <dbReference type="ARBA" id="ARBA00022679"/>
    </source>
</evidence>
<evidence type="ECO:0000256" key="7">
    <source>
        <dbReference type="ARBA" id="ARBA00023136"/>
    </source>
</evidence>
<dbReference type="InterPro" id="IPR043130">
    <property type="entry name" value="CDP-OH_PTrfase_TM_dom"/>
</dbReference>
<evidence type="ECO:0000256" key="8">
    <source>
        <dbReference type="ARBA" id="ARBA00023209"/>
    </source>
</evidence>
<evidence type="ECO:0000256" key="9">
    <source>
        <dbReference type="ARBA" id="ARBA00023264"/>
    </source>
</evidence>
<dbReference type="GO" id="GO:0043337">
    <property type="term" value="F:cardiolipin synthase (CMP-forming)"/>
    <property type="evidence" value="ECO:0007669"/>
    <property type="project" value="TreeGrafter"/>
</dbReference>
<dbReference type="PANTHER" id="PTHR14269">
    <property type="entry name" value="CDP-DIACYLGLYCEROL--GLYCEROL-3-PHOSPHATE 3-PHOSPHATIDYLTRANSFERASE-RELATED"/>
    <property type="match status" value="1"/>
</dbReference>
<keyword evidence="4" id="KW-0812">Transmembrane</keyword>
<evidence type="ECO:0000256" key="2">
    <source>
        <dbReference type="ARBA" id="ARBA00022516"/>
    </source>
</evidence>
<keyword evidence="7" id="KW-0472">Membrane</keyword>
<evidence type="ECO:0000256" key="4">
    <source>
        <dbReference type="ARBA" id="ARBA00022692"/>
    </source>
</evidence>
<dbReference type="InterPro" id="IPR000462">
    <property type="entry name" value="CDP-OH_P_trans"/>
</dbReference>
<keyword evidence="9" id="KW-1208">Phospholipid metabolism</keyword>
<proteinExistence type="inferred from homology"/>
<dbReference type="AlphaFoldDB" id="A0AAD3E2L6"/>
<accession>A0AAD3E2L6</accession>
<organism evidence="12 13">
    <name type="scientific">Astrephomene gubernaculifera</name>
    <dbReference type="NCBI Taxonomy" id="47775"/>
    <lineage>
        <taxon>Eukaryota</taxon>
        <taxon>Viridiplantae</taxon>
        <taxon>Chlorophyta</taxon>
        <taxon>core chlorophytes</taxon>
        <taxon>Chlorophyceae</taxon>
        <taxon>CS clade</taxon>
        <taxon>Chlamydomonadales</taxon>
        <taxon>Astrephomenaceae</taxon>
        <taxon>Astrephomene</taxon>
    </lineage>
</organism>
<keyword evidence="8" id="KW-0594">Phospholipid biosynthesis</keyword>
<feature type="compositionally biased region" description="Polar residues" evidence="11">
    <location>
        <begin position="76"/>
        <end position="89"/>
    </location>
</feature>
<comment type="subcellular location">
    <subcellularLocation>
        <location evidence="1">Membrane</location>
        <topology evidence="1">Multi-pass membrane protein</topology>
    </subcellularLocation>
</comment>
<keyword evidence="6" id="KW-0443">Lipid metabolism</keyword>
<evidence type="ECO:0000256" key="10">
    <source>
        <dbReference type="RuleBase" id="RU003750"/>
    </source>
</evidence>
<comment type="similarity">
    <text evidence="10">Belongs to the CDP-alcohol phosphatidyltransferase class-I family.</text>
</comment>
<evidence type="ECO:0008006" key="14">
    <source>
        <dbReference type="Google" id="ProtNLM"/>
    </source>
</evidence>
<evidence type="ECO:0000256" key="6">
    <source>
        <dbReference type="ARBA" id="ARBA00023098"/>
    </source>
</evidence>
<name>A0AAD3E2L6_9CHLO</name>
<dbReference type="PROSITE" id="PS00379">
    <property type="entry name" value="CDP_ALCOHOL_P_TRANSF"/>
    <property type="match status" value="1"/>
</dbReference>
<dbReference type="Pfam" id="PF01066">
    <property type="entry name" value="CDP-OH_P_transf"/>
    <property type="match status" value="1"/>
</dbReference>
<dbReference type="Gene3D" id="1.20.120.1760">
    <property type="match status" value="1"/>
</dbReference>
<protein>
    <recommendedName>
        <fullName evidence="14">Cardiolipin synthase</fullName>
    </recommendedName>
</protein>
<dbReference type="InterPro" id="IPR050324">
    <property type="entry name" value="CDP-alcohol_PTase-I"/>
</dbReference>
<evidence type="ECO:0000256" key="5">
    <source>
        <dbReference type="ARBA" id="ARBA00022989"/>
    </source>
</evidence>
<feature type="region of interest" description="Disordered" evidence="11">
    <location>
        <begin position="141"/>
        <end position="197"/>
    </location>
</feature>
<dbReference type="GO" id="GO:0005739">
    <property type="term" value="C:mitochondrion"/>
    <property type="evidence" value="ECO:0007669"/>
    <property type="project" value="TreeGrafter"/>
</dbReference>
<sequence>MASTHQARHLLQRLASASTCGAACGENALTQRAWLQLECSEAPIGLETALSNTPASSALASPGTAAISRPQQQLLTVQSGWDRQSTSSRGAHLGPHGMHPTKPPANSRISVAGFLVRNMTSLANPYSNSLPLLRPRPNTPAAVAAATALQRSLSTSRAPCDAPNSPSPSPSSQSSLEQQQQQSLGSGTSSPAAPKAAAPAVPADPIYNLPNAVSAARLVSGPVIAVWLLQGQYEVATVALAISGASDWLDGYLARRMNATSVFGSYLDPLADKVLIACVASALLANGSMPLWLGCVVVGRDALLVAGSFAFRLGSFGWKWPGREAFFRTADTASPHASAPVSPPAASSAGAGEATGSAGSGGGCVSYMRPLLISKANTVLQLVLMGGYLTRGMYGWPEGDPVTALEVATATTTVASLVAYGRMAAQGELFK</sequence>
<keyword evidence="3 10" id="KW-0808">Transferase</keyword>
<keyword evidence="5" id="KW-1133">Transmembrane helix</keyword>
<feature type="region of interest" description="Disordered" evidence="11">
    <location>
        <begin position="76"/>
        <end position="106"/>
    </location>
</feature>
<dbReference type="EMBL" id="BMAR01000049">
    <property type="protein sequence ID" value="GFR51357.1"/>
    <property type="molecule type" value="Genomic_DNA"/>
</dbReference>
<dbReference type="InterPro" id="IPR048254">
    <property type="entry name" value="CDP_ALCOHOL_P_TRANSF_CS"/>
</dbReference>
<feature type="compositionally biased region" description="Low complexity" evidence="11">
    <location>
        <begin position="170"/>
        <end position="197"/>
    </location>
</feature>
<dbReference type="GO" id="GO:0032049">
    <property type="term" value="P:cardiolipin biosynthetic process"/>
    <property type="evidence" value="ECO:0007669"/>
    <property type="project" value="TreeGrafter"/>
</dbReference>
<reference evidence="12 13" key="1">
    <citation type="journal article" date="2021" name="Sci. Rep.">
        <title>Genome sequencing of the multicellular alga Astrephomene provides insights into convergent evolution of germ-soma differentiation.</title>
        <authorList>
            <person name="Yamashita S."/>
            <person name="Yamamoto K."/>
            <person name="Matsuzaki R."/>
            <person name="Suzuki S."/>
            <person name="Yamaguchi H."/>
            <person name="Hirooka S."/>
            <person name="Minakuchi Y."/>
            <person name="Miyagishima S."/>
            <person name="Kawachi M."/>
            <person name="Toyoda A."/>
            <person name="Nozaki H."/>
        </authorList>
    </citation>
    <scope>NUCLEOTIDE SEQUENCE [LARGE SCALE GENOMIC DNA]</scope>
    <source>
        <strain evidence="12 13">NIES-4017</strain>
    </source>
</reference>
<evidence type="ECO:0000313" key="12">
    <source>
        <dbReference type="EMBL" id="GFR51357.1"/>
    </source>
</evidence>
<dbReference type="PANTHER" id="PTHR14269:SF60">
    <property type="entry name" value="CARDIOLIPIN SYNTHASE (CMP-FORMING)"/>
    <property type="match status" value="1"/>
</dbReference>
<dbReference type="GO" id="GO:0016020">
    <property type="term" value="C:membrane"/>
    <property type="evidence" value="ECO:0007669"/>
    <property type="project" value="UniProtKB-SubCell"/>
</dbReference>
<evidence type="ECO:0000313" key="13">
    <source>
        <dbReference type="Proteomes" id="UP001054857"/>
    </source>
</evidence>